<accession>A0AAW0AYF5</accession>
<reference evidence="3 4" key="1">
    <citation type="journal article" date="2024" name="J Genomics">
        <title>Draft genome sequencing and assembly of Favolaschia claudopus CIRM-BRFM 2984 isolated from oak limbs.</title>
        <authorList>
            <person name="Navarro D."/>
            <person name="Drula E."/>
            <person name="Chaduli D."/>
            <person name="Cazenave R."/>
            <person name="Ahrendt S."/>
            <person name="Wang J."/>
            <person name="Lipzen A."/>
            <person name="Daum C."/>
            <person name="Barry K."/>
            <person name="Grigoriev I.V."/>
            <person name="Favel A."/>
            <person name="Rosso M.N."/>
            <person name="Martin F."/>
        </authorList>
    </citation>
    <scope>NUCLEOTIDE SEQUENCE [LARGE SCALE GENOMIC DNA]</scope>
    <source>
        <strain evidence="3 4">CIRM-BRFM 2984</strain>
    </source>
</reference>
<name>A0AAW0AYF5_9AGAR</name>
<dbReference type="Proteomes" id="UP001362999">
    <property type="component" value="Unassembled WGS sequence"/>
</dbReference>
<gene>
    <name evidence="3" type="ORF">R3P38DRAFT_2983345</name>
</gene>
<dbReference type="InterPro" id="IPR028012">
    <property type="entry name" value="Rua1_C"/>
</dbReference>
<evidence type="ECO:0000313" key="4">
    <source>
        <dbReference type="Proteomes" id="UP001362999"/>
    </source>
</evidence>
<dbReference type="PANTHER" id="PTHR28125:SF2">
    <property type="entry name" value="MEIOTIC EXPRESSION UP-REGULATED PROTEIN 26"/>
    <property type="match status" value="1"/>
</dbReference>
<keyword evidence="4" id="KW-1185">Reference proteome</keyword>
<feature type="domain" description="Transcription regulator Rua1 C-terminal" evidence="2">
    <location>
        <begin position="360"/>
        <end position="485"/>
    </location>
</feature>
<feature type="compositionally biased region" description="Basic residues" evidence="1">
    <location>
        <begin position="220"/>
        <end position="231"/>
    </location>
</feature>
<comment type="caution">
    <text evidence="3">The sequence shown here is derived from an EMBL/GenBank/DDBJ whole genome shotgun (WGS) entry which is preliminary data.</text>
</comment>
<protein>
    <recommendedName>
        <fullName evidence="2">Transcription regulator Rua1 C-terminal domain-containing protein</fullName>
    </recommendedName>
</protein>
<evidence type="ECO:0000256" key="1">
    <source>
        <dbReference type="SAM" id="MobiDB-lite"/>
    </source>
</evidence>
<feature type="region of interest" description="Disordered" evidence="1">
    <location>
        <begin position="209"/>
        <end position="268"/>
    </location>
</feature>
<feature type="compositionally biased region" description="Low complexity" evidence="1">
    <location>
        <begin position="209"/>
        <end position="219"/>
    </location>
</feature>
<organism evidence="3 4">
    <name type="scientific">Favolaschia claudopus</name>
    <dbReference type="NCBI Taxonomy" id="2862362"/>
    <lineage>
        <taxon>Eukaryota</taxon>
        <taxon>Fungi</taxon>
        <taxon>Dikarya</taxon>
        <taxon>Basidiomycota</taxon>
        <taxon>Agaricomycotina</taxon>
        <taxon>Agaricomycetes</taxon>
        <taxon>Agaricomycetidae</taxon>
        <taxon>Agaricales</taxon>
        <taxon>Marasmiineae</taxon>
        <taxon>Mycenaceae</taxon>
        <taxon>Favolaschia</taxon>
    </lineage>
</organism>
<proteinExistence type="predicted"/>
<dbReference type="PANTHER" id="PTHR28125">
    <property type="entry name" value="MEIOTIC EXPRESSION UP-REGULATED PROTEIN 26"/>
    <property type="match status" value="1"/>
</dbReference>
<dbReference type="Pfam" id="PF14616">
    <property type="entry name" value="Rua1_C"/>
    <property type="match status" value="1"/>
</dbReference>
<dbReference type="EMBL" id="JAWWNJ010000046">
    <property type="protein sequence ID" value="KAK7018580.1"/>
    <property type="molecule type" value="Genomic_DNA"/>
</dbReference>
<dbReference type="AlphaFoldDB" id="A0AAW0AYF5"/>
<evidence type="ECO:0000259" key="2">
    <source>
        <dbReference type="Pfam" id="PF14616"/>
    </source>
</evidence>
<sequence>MALFLDQACPMDTTSPSSMEIQYSHIQSPDFLPLASPFDQSSVSSLGNALNASVNVQVPSGFPLWAAPHPAATSRSATSGAETFCVDATMSTPSDVSMSLPTATPSKGLEYSDDWIPSGSPLSPVTHTQNSIKLPPLSLVSSPTMSFMDRIKASSSPPIAIPSVRSPCSASFVPLLLSPCQLSAPTHAEKENSIPTPFRIADIFASSPLKSAPSSPAHPAKGRRVPQKNHARFPLSPLPPLTPSHKKNASFRVKNSMPVPDARPKKRRLSLSIPESPTMHVKRARYDLPEEQTMSRLAVSVPTQNGCVYTMRAAPSCPVDAARDFPLLYRRFPVSSYFSRSPYAPSLASHPEVVYKAREAFDLYSPRFVVKEGGHELGLCPICVEPQVRGGEGKEVWLSTMTSQSSYNDHVELYHGISAFARLPFSPPIEFRVVSRRAVKRGERAKLKQGKCHKCLCWVFLEPGSSDVSARVPEALWWKHAAVCHLESAELEDVFEQDEVHASLKSYRR</sequence>
<evidence type="ECO:0000313" key="3">
    <source>
        <dbReference type="EMBL" id="KAK7018580.1"/>
    </source>
</evidence>